<evidence type="ECO:0000313" key="4">
    <source>
        <dbReference type="Proteomes" id="UP000799424"/>
    </source>
</evidence>
<reference evidence="3" key="1">
    <citation type="journal article" date="2020" name="Stud. Mycol.">
        <title>101 Dothideomycetes genomes: a test case for predicting lifestyles and emergence of pathogens.</title>
        <authorList>
            <person name="Haridas S."/>
            <person name="Albert R."/>
            <person name="Binder M."/>
            <person name="Bloem J."/>
            <person name="Labutti K."/>
            <person name="Salamov A."/>
            <person name="Andreopoulos B."/>
            <person name="Baker S."/>
            <person name="Barry K."/>
            <person name="Bills G."/>
            <person name="Bluhm B."/>
            <person name="Cannon C."/>
            <person name="Castanera R."/>
            <person name="Culley D."/>
            <person name="Daum C."/>
            <person name="Ezra D."/>
            <person name="Gonzalez J."/>
            <person name="Henrissat B."/>
            <person name="Kuo A."/>
            <person name="Liang C."/>
            <person name="Lipzen A."/>
            <person name="Lutzoni F."/>
            <person name="Magnuson J."/>
            <person name="Mondo S."/>
            <person name="Nolan M."/>
            <person name="Ohm R."/>
            <person name="Pangilinan J."/>
            <person name="Park H.-J."/>
            <person name="Ramirez L."/>
            <person name="Alfaro M."/>
            <person name="Sun H."/>
            <person name="Tritt A."/>
            <person name="Yoshinaga Y."/>
            <person name="Zwiers L.-H."/>
            <person name="Turgeon B."/>
            <person name="Goodwin S."/>
            <person name="Spatafora J."/>
            <person name="Crous P."/>
            <person name="Grigoriev I."/>
        </authorList>
    </citation>
    <scope>NUCLEOTIDE SEQUENCE</scope>
    <source>
        <strain evidence="3">CBS 113818</strain>
    </source>
</reference>
<feature type="compositionally biased region" description="Basic and acidic residues" evidence="1">
    <location>
        <begin position="50"/>
        <end position="66"/>
    </location>
</feature>
<evidence type="ECO:0000256" key="1">
    <source>
        <dbReference type="SAM" id="MobiDB-lite"/>
    </source>
</evidence>
<dbReference type="Proteomes" id="UP000799424">
    <property type="component" value="Unassembled WGS sequence"/>
</dbReference>
<organism evidence="3 4">
    <name type="scientific">Ophiobolus disseminans</name>
    <dbReference type="NCBI Taxonomy" id="1469910"/>
    <lineage>
        <taxon>Eukaryota</taxon>
        <taxon>Fungi</taxon>
        <taxon>Dikarya</taxon>
        <taxon>Ascomycota</taxon>
        <taxon>Pezizomycotina</taxon>
        <taxon>Dothideomycetes</taxon>
        <taxon>Pleosporomycetidae</taxon>
        <taxon>Pleosporales</taxon>
        <taxon>Pleosporineae</taxon>
        <taxon>Phaeosphaeriaceae</taxon>
        <taxon>Ophiobolus</taxon>
    </lineage>
</organism>
<keyword evidence="2" id="KW-0812">Transmembrane</keyword>
<feature type="transmembrane region" description="Helical" evidence="2">
    <location>
        <begin position="290"/>
        <end position="310"/>
    </location>
</feature>
<gene>
    <name evidence="3" type="ORF">CC86DRAFT_448726</name>
</gene>
<accession>A0A6A6ZND9</accession>
<feature type="transmembrane region" description="Helical" evidence="2">
    <location>
        <begin position="261"/>
        <end position="278"/>
    </location>
</feature>
<dbReference type="AlphaFoldDB" id="A0A6A6ZND9"/>
<feature type="transmembrane region" description="Helical" evidence="2">
    <location>
        <begin position="182"/>
        <end position="205"/>
    </location>
</feature>
<keyword evidence="2" id="KW-0472">Membrane</keyword>
<dbReference type="OrthoDB" id="3142841at2759"/>
<protein>
    <recommendedName>
        <fullName evidence="5">FAD-binding FR-type domain-containing protein</fullName>
    </recommendedName>
</protein>
<dbReference type="SUPFAM" id="SSF52343">
    <property type="entry name" value="Ferredoxin reductase-like, C-terminal NADP-linked domain"/>
    <property type="match status" value="1"/>
</dbReference>
<name>A0A6A6ZND9_9PLEO</name>
<evidence type="ECO:0008006" key="5">
    <source>
        <dbReference type="Google" id="ProtNLM"/>
    </source>
</evidence>
<dbReference type="PANTHER" id="PTHR33927">
    <property type="entry name" value="TRANSMEMBRANE PROTEIN"/>
    <property type="match status" value="1"/>
</dbReference>
<dbReference type="InterPro" id="IPR039261">
    <property type="entry name" value="FNR_nucleotide-bd"/>
</dbReference>
<keyword evidence="2" id="KW-1133">Transmembrane helix</keyword>
<feature type="transmembrane region" description="Helical" evidence="2">
    <location>
        <begin position="225"/>
        <end position="249"/>
    </location>
</feature>
<dbReference type="EMBL" id="MU006236">
    <property type="protein sequence ID" value="KAF2821777.1"/>
    <property type="molecule type" value="Genomic_DNA"/>
</dbReference>
<feature type="region of interest" description="Disordered" evidence="1">
    <location>
        <begin position="29"/>
        <end position="75"/>
    </location>
</feature>
<dbReference type="PANTHER" id="PTHR33927:SF5">
    <property type="entry name" value="ENZYME, PUTATIVE (AFU_ORTHOLOGUE AFUA_8G01222)-RELATED"/>
    <property type="match status" value="1"/>
</dbReference>
<evidence type="ECO:0000313" key="3">
    <source>
        <dbReference type="EMBL" id="KAF2821777.1"/>
    </source>
</evidence>
<evidence type="ECO:0000256" key="2">
    <source>
        <dbReference type="SAM" id="Phobius"/>
    </source>
</evidence>
<proteinExistence type="predicted"/>
<feature type="compositionally biased region" description="Basic residues" evidence="1">
    <location>
        <begin position="29"/>
        <end position="41"/>
    </location>
</feature>
<feature type="transmembrane region" description="Helical" evidence="2">
    <location>
        <begin position="108"/>
        <end position="128"/>
    </location>
</feature>
<feature type="transmembrane region" description="Helical" evidence="2">
    <location>
        <begin position="134"/>
        <end position="151"/>
    </location>
</feature>
<dbReference type="InterPro" id="IPR052979">
    <property type="entry name" value="Adenylate-forming_domain"/>
</dbReference>
<keyword evidence="4" id="KW-1185">Reference proteome</keyword>
<sequence length="526" mass="58056">MASASTQPQMGFFIASVRHFFSLGFTRHSASRHSSSPHRGPRPYSTRLYHPQDRDSPRLEARKETKSMATSTTSSILVSTSPEERPLSSMQVETPNSLRRFCIHWFTAYRILIGLVIVINLLILGLLLGLYSNTGAALLATAANLLASIIVRQEDLINVSFRLVARIPFSLPLRLRVIIADLHHYGGVHIGCAISSLIWYTIFVAVNTTQYARDYKKGTMTSWQWADICTCYIVLLSIIAICITALPRLRSTFHNTFERTHRFAGWFALLVLWLNTGIQTHTSPSAPPLYASPALWLLAATTFLIILPWLRIRQVPITATHLSTREIKLTFPHKNMPHTCTSRFSLSPLTEWHAFATIPSPDGDTASIVISAAGDWTRSIVANPPTKLWIRAPPTANFLTFAPLFTRILLVATGAGIGPILSLLSTLPQSPNSPSSPQLVKILWLTPNPHAPHWSFALNAIRAIDAAPLLLDSKQGRRDIVFEAQYAAQAWDVEAVFVVGNKGVTDGVVRGVMGVGRKGFGAVFDS</sequence>